<accession>A0A917V0D9</accession>
<dbReference type="Proteomes" id="UP000635983">
    <property type="component" value="Unassembled WGS sequence"/>
</dbReference>
<evidence type="ECO:0000259" key="1">
    <source>
        <dbReference type="PROSITE" id="PS00125"/>
    </source>
</evidence>
<dbReference type="InterPro" id="IPR050126">
    <property type="entry name" value="Ap4A_hydrolase"/>
</dbReference>
<name>A0A917V0D9_9PSED</name>
<organism evidence="2 3">
    <name type="scientific">Pseudomonas matsuisoli</name>
    <dbReference type="NCBI Taxonomy" id="1515666"/>
    <lineage>
        <taxon>Bacteria</taxon>
        <taxon>Pseudomonadati</taxon>
        <taxon>Pseudomonadota</taxon>
        <taxon>Gammaproteobacteria</taxon>
        <taxon>Pseudomonadales</taxon>
        <taxon>Pseudomonadaceae</taxon>
        <taxon>Pseudomonas</taxon>
    </lineage>
</organism>
<dbReference type="PANTHER" id="PTHR42850:SF4">
    <property type="entry name" value="ZINC-DEPENDENT ENDOPOLYPHOSPHATASE"/>
    <property type="match status" value="1"/>
</dbReference>
<dbReference type="AlphaFoldDB" id="A0A917V0D9"/>
<dbReference type="Pfam" id="PF00149">
    <property type="entry name" value="Metallophos"/>
    <property type="match status" value="1"/>
</dbReference>
<gene>
    <name evidence="2" type="primary">pphA</name>
    <name evidence="2" type="ORF">GCM10009304_36220</name>
</gene>
<proteinExistence type="predicted"/>
<dbReference type="InterPro" id="IPR004843">
    <property type="entry name" value="Calcineurin-like_PHP"/>
</dbReference>
<dbReference type="InterPro" id="IPR029052">
    <property type="entry name" value="Metallo-depent_PP-like"/>
</dbReference>
<dbReference type="PANTHER" id="PTHR42850">
    <property type="entry name" value="METALLOPHOSPHOESTERASE"/>
    <property type="match status" value="1"/>
</dbReference>
<comment type="caution">
    <text evidence="2">The sequence shown here is derived from an EMBL/GenBank/DDBJ whole genome shotgun (WGS) entry which is preliminary data.</text>
</comment>
<evidence type="ECO:0000313" key="2">
    <source>
        <dbReference type="EMBL" id="GGK06770.1"/>
    </source>
</evidence>
<keyword evidence="3" id="KW-1185">Reference proteome</keyword>
<dbReference type="InterPro" id="IPR006186">
    <property type="entry name" value="Ser/Thr-sp_prot-phosphatase"/>
</dbReference>
<dbReference type="GO" id="GO:0016791">
    <property type="term" value="F:phosphatase activity"/>
    <property type="evidence" value="ECO:0007669"/>
    <property type="project" value="TreeGrafter"/>
</dbReference>
<dbReference type="RefSeq" id="WP_188985239.1">
    <property type="nucleotide sequence ID" value="NZ_BMPO01000009.1"/>
</dbReference>
<reference evidence="2" key="2">
    <citation type="submission" date="2020-09" db="EMBL/GenBank/DDBJ databases">
        <authorList>
            <person name="Sun Q."/>
            <person name="Ohkuma M."/>
        </authorList>
    </citation>
    <scope>NUCLEOTIDE SEQUENCE</scope>
    <source>
        <strain evidence="2">JCM 30078</strain>
    </source>
</reference>
<dbReference type="EMBL" id="BMPO01000009">
    <property type="protein sequence ID" value="GGK06770.1"/>
    <property type="molecule type" value="Genomic_DNA"/>
</dbReference>
<sequence>MSENVSVGLVRRFEPNLHGRDFTVGDVHGHFELLEALLRRLRFNTKRDRLFPVGDLIDRGPYSSGVLEWLGKSWFHPVRGNHEQMLIDSVLHDEDPKMHRRNGGEWAYGMHEDQRREIAERLQELPIAIEIGLPDGGVVGVIHAQAPFLNKNAPWSMVMESLEGQHGRAIQQVAVTESLWSRSRIQSQDRTPVEGVRTVYVGHSSVHDVMQLGNTTYIDTGCGYDGGKLSVVEIASNAVASVEVE</sequence>
<dbReference type="SUPFAM" id="SSF56300">
    <property type="entry name" value="Metallo-dependent phosphatases"/>
    <property type="match status" value="1"/>
</dbReference>
<protein>
    <submittedName>
        <fullName evidence="2">Serine/threonine protein phosphatase</fullName>
    </submittedName>
</protein>
<reference evidence="2" key="1">
    <citation type="journal article" date="2014" name="Int. J. Syst. Evol. Microbiol.">
        <title>Complete genome sequence of Corynebacterium casei LMG S-19264T (=DSM 44701T), isolated from a smear-ripened cheese.</title>
        <authorList>
            <consortium name="US DOE Joint Genome Institute (JGI-PGF)"/>
            <person name="Walter F."/>
            <person name="Albersmeier A."/>
            <person name="Kalinowski J."/>
            <person name="Ruckert C."/>
        </authorList>
    </citation>
    <scope>NUCLEOTIDE SEQUENCE</scope>
    <source>
        <strain evidence="2">JCM 30078</strain>
    </source>
</reference>
<dbReference type="Gene3D" id="3.60.21.10">
    <property type="match status" value="1"/>
</dbReference>
<dbReference type="PROSITE" id="PS00125">
    <property type="entry name" value="SER_THR_PHOSPHATASE"/>
    <property type="match status" value="1"/>
</dbReference>
<evidence type="ECO:0000313" key="3">
    <source>
        <dbReference type="Proteomes" id="UP000635983"/>
    </source>
</evidence>
<feature type="domain" description="Serine/threonine specific protein phosphatases" evidence="1">
    <location>
        <begin position="78"/>
        <end position="83"/>
    </location>
</feature>
<dbReference type="GO" id="GO:0005737">
    <property type="term" value="C:cytoplasm"/>
    <property type="evidence" value="ECO:0007669"/>
    <property type="project" value="TreeGrafter"/>
</dbReference>